<organism evidence="2 3">
    <name type="scientific">Nocardia tenerifensis</name>
    <dbReference type="NCBI Taxonomy" id="228006"/>
    <lineage>
        <taxon>Bacteria</taxon>
        <taxon>Bacillati</taxon>
        <taxon>Actinomycetota</taxon>
        <taxon>Actinomycetes</taxon>
        <taxon>Mycobacteriales</taxon>
        <taxon>Nocardiaceae</taxon>
        <taxon>Nocardia</taxon>
    </lineage>
</organism>
<reference evidence="2 3" key="1">
    <citation type="submission" date="2018-05" db="EMBL/GenBank/DDBJ databases">
        <title>Genomic Encyclopedia of Type Strains, Phase IV (KMG-IV): sequencing the most valuable type-strain genomes for metagenomic binning, comparative biology and taxonomic classification.</title>
        <authorList>
            <person name="Goeker M."/>
        </authorList>
    </citation>
    <scope>NUCLEOTIDE SEQUENCE [LARGE SCALE GENOMIC DNA]</scope>
    <source>
        <strain evidence="2 3">DSM 44704</strain>
    </source>
</reference>
<dbReference type="Proteomes" id="UP000247569">
    <property type="component" value="Unassembled WGS sequence"/>
</dbReference>
<feature type="signal peptide" evidence="1">
    <location>
        <begin position="1"/>
        <end position="19"/>
    </location>
</feature>
<protein>
    <recommendedName>
        <fullName evidence="4">Lipoprotein</fullName>
    </recommendedName>
</protein>
<keyword evidence="1" id="KW-0732">Signal</keyword>
<proteinExistence type="predicted"/>
<gene>
    <name evidence="2" type="ORF">DFR70_1021078</name>
</gene>
<dbReference type="OrthoDB" id="5118825at2"/>
<accession>A0A318KE69</accession>
<evidence type="ECO:0008006" key="4">
    <source>
        <dbReference type="Google" id="ProtNLM"/>
    </source>
</evidence>
<comment type="caution">
    <text evidence="2">The sequence shown here is derived from an EMBL/GenBank/DDBJ whole genome shotgun (WGS) entry which is preliminary data.</text>
</comment>
<evidence type="ECO:0000313" key="2">
    <source>
        <dbReference type="EMBL" id="PXX69389.1"/>
    </source>
</evidence>
<sequence length="163" mass="16913">MTVLAGRLAPAVIATAVLAALGCTSPTGESTPKERTGQVSDAVRSDPETLIKYFPLIGHPASVSWIAWDNSAGAPGPTIYWVDAVVELEPDTAARLRSRYAPTESVAAPVLKEGLRQAVPSGAYVTGPEFDAALGGSAEWNGTARGYLHPDRPLLVFQASAGG</sequence>
<name>A0A318KE69_9NOCA</name>
<dbReference type="PROSITE" id="PS51257">
    <property type="entry name" value="PROKAR_LIPOPROTEIN"/>
    <property type="match status" value="1"/>
</dbReference>
<dbReference type="AlphaFoldDB" id="A0A318KE69"/>
<evidence type="ECO:0000313" key="3">
    <source>
        <dbReference type="Proteomes" id="UP000247569"/>
    </source>
</evidence>
<feature type="chain" id="PRO_5016440254" description="Lipoprotein" evidence="1">
    <location>
        <begin position="20"/>
        <end position="163"/>
    </location>
</feature>
<dbReference type="RefSeq" id="WP_110293454.1">
    <property type="nucleotide sequence ID" value="NZ_QJKF01000002.1"/>
</dbReference>
<dbReference type="EMBL" id="QJKF01000002">
    <property type="protein sequence ID" value="PXX69389.1"/>
    <property type="molecule type" value="Genomic_DNA"/>
</dbReference>
<keyword evidence="3" id="KW-1185">Reference proteome</keyword>
<evidence type="ECO:0000256" key="1">
    <source>
        <dbReference type="SAM" id="SignalP"/>
    </source>
</evidence>